<name>A0ACB5UG91_9FIRM</name>
<protein>
    <submittedName>
        <fullName evidence="1">AzlC family ABC transporter permease</fullName>
    </submittedName>
</protein>
<accession>A0ACB5UG91</accession>
<evidence type="ECO:0000313" key="1">
    <source>
        <dbReference type="EMBL" id="GMQ61553.1"/>
    </source>
</evidence>
<gene>
    <name evidence="1" type="ORF">AN2V17_07820</name>
</gene>
<reference evidence="1" key="1">
    <citation type="submission" date="2023-09" db="EMBL/GenBank/DDBJ databases">
        <title>Vallitalea sediminicola and Vallitalea maricola sp. nov., anaerobic bacteria isolated from marine sediment.</title>
        <authorList>
            <person name="Hirano S."/>
            <person name="Maeda A."/>
            <person name="Terahara T."/>
            <person name="Mori K."/>
            <person name="Hamada M."/>
            <person name="Matsumoto R."/>
            <person name="Kobayashi T."/>
        </authorList>
    </citation>
    <scope>NUCLEOTIDE SEQUENCE</scope>
    <source>
        <strain evidence="1">AN17-2</strain>
    </source>
</reference>
<sequence length="252" mass="27333">MRKLKDYAAARQYNEIRNKDLTDNEFYSGLKKGMPIALGYIPVSFTFGLMAVTGGIPIWLTIFISLSNLTSAGQFAGTGLIIAGASYLEIGVTTLVINIRYMLMSLALSQKIKKPMSFFRRCLLAFGITDETFTLAAMEDGEISFRYMLGLITGPFLGWGLGTALGALSCSVLSENVQNSMGIALYAMFIALIVPASKKSKSALIVVIIAVAINCVLTWLPVFNHISSGWRIIIATIIASSFGALLFPKEDD</sequence>
<organism evidence="1 2">
    <name type="scientific">Vallitalea maricola</name>
    <dbReference type="NCBI Taxonomy" id="3074433"/>
    <lineage>
        <taxon>Bacteria</taxon>
        <taxon>Bacillati</taxon>
        <taxon>Bacillota</taxon>
        <taxon>Clostridia</taxon>
        <taxon>Lachnospirales</taxon>
        <taxon>Vallitaleaceae</taxon>
        <taxon>Vallitalea</taxon>
    </lineage>
</organism>
<dbReference type="Proteomes" id="UP001374599">
    <property type="component" value="Unassembled WGS sequence"/>
</dbReference>
<comment type="caution">
    <text evidence="1">The sequence shown here is derived from an EMBL/GenBank/DDBJ whole genome shotgun (WGS) entry which is preliminary data.</text>
</comment>
<proteinExistence type="predicted"/>
<keyword evidence="2" id="KW-1185">Reference proteome</keyword>
<dbReference type="EMBL" id="BTPU01000010">
    <property type="protein sequence ID" value="GMQ61553.1"/>
    <property type="molecule type" value="Genomic_DNA"/>
</dbReference>
<evidence type="ECO:0000313" key="2">
    <source>
        <dbReference type="Proteomes" id="UP001374599"/>
    </source>
</evidence>